<proteinExistence type="predicted"/>
<dbReference type="EMBL" id="CP025958">
    <property type="protein sequence ID" value="AWM39902.1"/>
    <property type="molecule type" value="Genomic_DNA"/>
</dbReference>
<dbReference type="InterPro" id="IPR045584">
    <property type="entry name" value="Pilin-like"/>
</dbReference>
<dbReference type="OrthoDB" id="291105at2"/>
<keyword evidence="3" id="KW-1185">Reference proteome</keyword>
<feature type="transmembrane region" description="Helical" evidence="1">
    <location>
        <begin position="12"/>
        <end position="32"/>
    </location>
</feature>
<name>A0A2Z3H6D6_9BACT</name>
<keyword evidence="1" id="KW-0812">Transmembrane</keyword>
<dbReference type="InterPro" id="IPR012902">
    <property type="entry name" value="N_methyl_site"/>
</dbReference>
<dbReference type="PANTHER" id="PTHR30093">
    <property type="entry name" value="GENERAL SECRETION PATHWAY PROTEIN G"/>
    <property type="match status" value="1"/>
</dbReference>
<keyword evidence="1" id="KW-0472">Membrane</keyword>
<protein>
    <submittedName>
        <fullName evidence="2">Type II secretion system protein</fullName>
    </submittedName>
</protein>
<gene>
    <name evidence="2" type="ORF">C1280_24785</name>
</gene>
<keyword evidence="1" id="KW-1133">Transmembrane helix</keyword>
<evidence type="ECO:0000313" key="3">
    <source>
        <dbReference type="Proteomes" id="UP000245802"/>
    </source>
</evidence>
<dbReference type="Gene3D" id="3.30.700.10">
    <property type="entry name" value="Glycoprotein, Type 4 Pilin"/>
    <property type="match status" value="1"/>
</dbReference>
<sequence length="285" mass="30648">MVDRSRRAFTLVELLVVIAIIAVLIGLLLPAVQKVRNAALRLVNTNAIRQVVLASHNYASANQDKWPSVDGNMHSTGGYSVMCILGPFLEADLNHPPKMIRFRSDPSLTVTLPAPLFPTSESPQESATSIAFNPRVYSGGRFSASIPDGLSTTIATTEHYGSCNYTTFYWKYNGSVCMDGSGKIIPCESGVPRRATFADSPMFLDVRPETTMGQGGAVSVGSLPLTFQVRPTFEKCDPRIPQSSLSGGLLCGLADGSVRFIGENTSHTTFWGAVTPDKGEIVSLD</sequence>
<evidence type="ECO:0000256" key="1">
    <source>
        <dbReference type="SAM" id="Phobius"/>
    </source>
</evidence>
<evidence type="ECO:0000313" key="2">
    <source>
        <dbReference type="EMBL" id="AWM39902.1"/>
    </source>
</evidence>
<dbReference type="SUPFAM" id="SSF54523">
    <property type="entry name" value="Pili subunits"/>
    <property type="match status" value="1"/>
</dbReference>
<reference evidence="2 3" key="1">
    <citation type="submission" date="2018-01" db="EMBL/GenBank/DDBJ databases">
        <title>G. obscuriglobus.</title>
        <authorList>
            <person name="Franke J."/>
            <person name="Blomberg W."/>
            <person name="Selmecki A."/>
        </authorList>
    </citation>
    <scope>NUCLEOTIDE SEQUENCE [LARGE SCALE GENOMIC DNA]</scope>
    <source>
        <strain evidence="2 3">DSM 5831</strain>
    </source>
</reference>
<dbReference type="Pfam" id="PF07963">
    <property type="entry name" value="N_methyl"/>
    <property type="match status" value="1"/>
</dbReference>
<dbReference type="RefSeq" id="WP_081471687.1">
    <property type="nucleotide sequence ID" value="NZ_CP025958.1"/>
</dbReference>
<dbReference type="KEGG" id="gog:C1280_24785"/>
<dbReference type="PANTHER" id="PTHR30093:SF2">
    <property type="entry name" value="TYPE II SECRETION SYSTEM PROTEIN H"/>
    <property type="match status" value="1"/>
</dbReference>
<dbReference type="Proteomes" id="UP000245802">
    <property type="component" value="Chromosome"/>
</dbReference>
<dbReference type="NCBIfam" id="TIGR02532">
    <property type="entry name" value="IV_pilin_GFxxxE"/>
    <property type="match status" value="1"/>
</dbReference>
<accession>A0A2Z3H6D6</accession>
<dbReference type="AlphaFoldDB" id="A0A2Z3H6D6"/>
<organism evidence="2 3">
    <name type="scientific">Gemmata obscuriglobus</name>
    <dbReference type="NCBI Taxonomy" id="114"/>
    <lineage>
        <taxon>Bacteria</taxon>
        <taxon>Pseudomonadati</taxon>
        <taxon>Planctomycetota</taxon>
        <taxon>Planctomycetia</taxon>
        <taxon>Gemmatales</taxon>
        <taxon>Gemmataceae</taxon>
        <taxon>Gemmata</taxon>
    </lineage>
</organism>